<organism evidence="3 4">
    <name type="scientific">Candidatus Falkowbacteria bacterium RIFOXYC2_FULL_48_21</name>
    <dbReference type="NCBI Taxonomy" id="1798005"/>
    <lineage>
        <taxon>Bacteria</taxon>
        <taxon>Candidatus Falkowiibacteriota</taxon>
    </lineage>
</organism>
<keyword evidence="2" id="KW-1133">Transmembrane helix</keyword>
<name>A0A1F5T4X6_9BACT</name>
<sequence length="286" mass="31197">MLNYCLSGLGFLFFILIAGEDTNHFLASISDLPLMLQFGLAALANLSILVALGYDCINRNNENTRTTAATLYGIGFLVFLMIISSERAFLTAAQTLPPVLQIGLVCVPLIALIASLISDFVGSRHRQTAKKEKASRKQNNSTTSKLLGITLCLILVVTLSACKEEGLYRDNNKITETATMYNTTNAAAIEIIKLGGKVPKLENIIHFRDPRSNICYFHLFSDDGRGNYNTLGAAPVNCEMVEDLLINPAPPPVPVPVTNCEQRSPEFEQIQPAPTQVSPEPMPPSQ</sequence>
<evidence type="ECO:0000256" key="1">
    <source>
        <dbReference type="SAM" id="MobiDB-lite"/>
    </source>
</evidence>
<feature type="transmembrane region" description="Helical" evidence="2">
    <location>
        <begin position="69"/>
        <end position="90"/>
    </location>
</feature>
<evidence type="ECO:0000256" key="2">
    <source>
        <dbReference type="SAM" id="Phobius"/>
    </source>
</evidence>
<accession>A0A1F5T4X6</accession>
<dbReference type="AlphaFoldDB" id="A0A1F5T4X6"/>
<feature type="transmembrane region" description="Helical" evidence="2">
    <location>
        <begin position="143"/>
        <end position="161"/>
    </location>
</feature>
<proteinExistence type="predicted"/>
<gene>
    <name evidence="3" type="ORF">A2482_04855</name>
</gene>
<feature type="transmembrane region" description="Helical" evidence="2">
    <location>
        <begin position="102"/>
        <end position="122"/>
    </location>
</feature>
<keyword evidence="2" id="KW-0472">Membrane</keyword>
<reference evidence="3 4" key="1">
    <citation type="journal article" date="2016" name="Nat. Commun.">
        <title>Thousands of microbial genomes shed light on interconnected biogeochemical processes in an aquifer system.</title>
        <authorList>
            <person name="Anantharaman K."/>
            <person name="Brown C.T."/>
            <person name="Hug L.A."/>
            <person name="Sharon I."/>
            <person name="Castelle C.J."/>
            <person name="Probst A.J."/>
            <person name="Thomas B.C."/>
            <person name="Singh A."/>
            <person name="Wilkins M.J."/>
            <person name="Karaoz U."/>
            <person name="Brodie E.L."/>
            <person name="Williams K.H."/>
            <person name="Hubbard S.S."/>
            <person name="Banfield J.F."/>
        </authorList>
    </citation>
    <scope>NUCLEOTIDE SEQUENCE [LARGE SCALE GENOMIC DNA]</scope>
</reference>
<dbReference type="EMBL" id="MFGM01000086">
    <property type="protein sequence ID" value="OGF34027.1"/>
    <property type="molecule type" value="Genomic_DNA"/>
</dbReference>
<protein>
    <submittedName>
        <fullName evidence="3">Uncharacterized protein</fullName>
    </submittedName>
</protein>
<evidence type="ECO:0000313" key="3">
    <source>
        <dbReference type="EMBL" id="OGF34027.1"/>
    </source>
</evidence>
<dbReference type="Proteomes" id="UP000178656">
    <property type="component" value="Unassembled WGS sequence"/>
</dbReference>
<feature type="region of interest" description="Disordered" evidence="1">
    <location>
        <begin position="258"/>
        <end position="286"/>
    </location>
</feature>
<comment type="caution">
    <text evidence="3">The sequence shown here is derived from an EMBL/GenBank/DDBJ whole genome shotgun (WGS) entry which is preliminary data.</text>
</comment>
<keyword evidence="2" id="KW-0812">Transmembrane</keyword>
<evidence type="ECO:0000313" key="4">
    <source>
        <dbReference type="Proteomes" id="UP000178656"/>
    </source>
</evidence>
<feature type="transmembrane region" description="Helical" evidence="2">
    <location>
        <begin position="35"/>
        <end position="57"/>
    </location>
</feature>